<protein>
    <submittedName>
        <fullName evidence="2">Uncharacterized protein</fullName>
    </submittedName>
</protein>
<evidence type="ECO:0000313" key="2">
    <source>
        <dbReference type="EMBL" id="HGT98643.1"/>
    </source>
</evidence>
<gene>
    <name evidence="1" type="ORF">ENT99_02895</name>
    <name evidence="2" type="ORF">ENU64_04355</name>
</gene>
<dbReference type="AlphaFoldDB" id="A0A7J3MYK9"/>
<comment type="caution">
    <text evidence="2">The sequence shown here is derived from an EMBL/GenBank/DDBJ whole genome shotgun (WGS) entry which is preliminary data.</text>
</comment>
<name>A0A7J3MYK9_9CREN</name>
<evidence type="ECO:0000313" key="1">
    <source>
        <dbReference type="EMBL" id="HFQ78635.1"/>
    </source>
</evidence>
<dbReference type="EMBL" id="DTDH01000133">
    <property type="protein sequence ID" value="HGT98643.1"/>
    <property type="molecule type" value="Genomic_DNA"/>
</dbReference>
<reference evidence="2" key="1">
    <citation type="journal article" date="2020" name="mSystems">
        <title>Genome- and Community-Level Interaction Insights into Carbon Utilization and Element Cycling Functions of Hydrothermarchaeota in Hydrothermal Sediment.</title>
        <authorList>
            <person name="Zhou Z."/>
            <person name="Liu Y."/>
            <person name="Xu W."/>
            <person name="Pan J."/>
            <person name="Luo Z.H."/>
            <person name="Li M."/>
        </authorList>
    </citation>
    <scope>NUCLEOTIDE SEQUENCE [LARGE SCALE GENOMIC DNA]</scope>
    <source>
        <strain evidence="1">SpSt-629</strain>
        <strain evidence="2">SpSt-688</strain>
    </source>
</reference>
<organism evidence="2">
    <name type="scientific">Ignisphaera aggregans</name>
    <dbReference type="NCBI Taxonomy" id="334771"/>
    <lineage>
        <taxon>Archaea</taxon>
        <taxon>Thermoproteota</taxon>
        <taxon>Thermoprotei</taxon>
        <taxon>Desulfurococcales</taxon>
        <taxon>Desulfurococcaceae</taxon>
        <taxon>Ignisphaera</taxon>
    </lineage>
</organism>
<sequence length="167" mass="19319">MDVYISYINVNNLNAFLEYLKHKGTNFEEYFHTVLADSSEFEIIVCNRGESGVTYMFVHYIDTHYAVLSDIGEKSSDKEILQALLSVSKKNLWRISVEPIIYVTNDYDFIRFINSYVDSALEAEMKYLEKYLNSSDSIKKVIDINSILDIAYRIKEINGGSNETLYS</sequence>
<dbReference type="EMBL" id="DTAU01000049">
    <property type="protein sequence ID" value="HFQ78635.1"/>
    <property type="molecule type" value="Genomic_DNA"/>
</dbReference>
<proteinExistence type="predicted"/>
<accession>A0A7J3MYK9</accession>